<dbReference type="PATRIC" id="fig|1068978.7.peg.1177"/>
<dbReference type="InterPro" id="IPR051448">
    <property type="entry name" value="CdaR-like_regulators"/>
</dbReference>
<evidence type="ECO:0000259" key="3">
    <source>
        <dbReference type="Pfam" id="PF13556"/>
    </source>
</evidence>
<accession>A0A076MK29</accession>
<dbReference type="InterPro" id="IPR012914">
    <property type="entry name" value="PucR_dom"/>
</dbReference>
<sequence length="520" mass="55809">MEQERGDPPVHVRNLIAGKCLGTAELVGGESGLDTPVESVTVVSSADASTGLPIGALMVAMLIDDSAVQAEVLLRRAAAARAAAVVLATSRRLLLSTKKLADRLGIALFTVRESEAVGVAWRVEQVVREPSRAFLPVLARVITRLQVPAQSAAEVVEVVSTELGCTVALVGPDGSTLAGKAPPDIDVELFAMPIAHTVVVDDGFRLYSPIVVETPVRAESWLVAATPAWHRSWVSVAHQVCTVAGLAARSWVLRGRLLAEAEARDHSVLLAELLEGQQVLSQGTVERALKAGWRLDGWHTGIHLREVESSTARWRPTGEVRDRLRAQGIDGPVVERSDGWVCWVTEEREPSSQSYRDITARLARAVEELTETVRVVAGVGRPCAGASGIARSLGEAHEAALFAGTGRDASPVEHIDRLGLRRLLSGWYHSDAFRSYAYSLLQPLLGDDDGAELLATLAVYLDRESSATSTAAALGVHRNTVSYRIGRVERLLSVNLANADDRLVLQLACRVVEPDTGAHR</sequence>
<dbReference type="EMBL" id="CP009110">
    <property type="protein sequence ID" value="AIJ21213.1"/>
    <property type="molecule type" value="Genomic_DNA"/>
</dbReference>
<gene>
    <name evidence="5" type="ORF">AMETH_1121</name>
</gene>
<dbReference type="KEGG" id="amq:AMETH_1121"/>
<evidence type="ECO:0000313" key="6">
    <source>
        <dbReference type="Proteomes" id="UP000062973"/>
    </source>
</evidence>
<organism evidence="5 6">
    <name type="scientific">Amycolatopsis methanolica 239</name>
    <dbReference type="NCBI Taxonomy" id="1068978"/>
    <lineage>
        <taxon>Bacteria</taxon>
        <taxon>Bacillati</taxon>
        <taxon>Actinomycetota</taxon>
        <taxon>Actinomycetes</taxon>
        <taxon>Pseudonocardiales</taxon>
        <taxon>Pseudonocardiaceae</taxon>
        <taxon>Amycolatopsis</taxon>
        <taxon>Amycolatopsis methanolica group</taxon>
    </lineage>
</organism>
<proteinExistence type="inferred from homology"/>
<feature type="domain" description="Purine catabolism PurC-like" evidence="2">
    <location>
        <begin position="15"/>
        <end position="114"/>
    </location>
</feature>
<protein>
    <submittedName>
        <fullName evidence="5">Putative PucR family transcriptional regulator</fullName>
    </submittedName>
</protein>
<comment type="similarity">
    <text evidence="1">Belongs to the CdaR family.</text>
</comment>
<dbReference type="Gene3D" id="1.10.10.2840">
    <property type="entry name" value="PucR C-terminal helix-turn-helix domain"/>
    <property type="match status" value="1"/>
</dbReference>
<evidence type="ECO:0000259" key="2">
    <source>
        <dbReference type="Pfam" id="PF07905"/>
    </source>
</evidence>
<reference evidence="5 6" key="1">
    <citation type="submission" date="2014-07" db="EMBL/GenBank/DDBJ databases">
        <title>Whole Genome Sequence of the Amycolatopsis methanolica 239.</title>
        <authorList>
            <person name="Tang B."/>
        </authorList>
    </citation>
    <scope>NUCLEOTIDE SEQUENCE [LARGE SCALE GENOMIC DNA]</scope>
    <source>
        <strain evidence="5 6">239</strain>
    </source>
</reference>
<dbReference type="Proteomes" id="UP000062973">
    <property type="component" value="Chromosome"/>
</dbReference>
<feature type="domain" description="CdaR GGDEF-like" evidence="4">
    <location>
        <begin position="284"/>
        <end position="400"/>
    </location>
</feature>
<name>A0A076MK29_AMYME</name>
<dbReference type="InterPro" id="IPR025736">
    <property type="entry name" value="PucR_C-HTH_dom"/>
</dbReference>
<dbReference type="InterPro" id="IPR041522">
    <property type="entry name" value="CdaR_GGDEF"/>
</dbReference>
<dbReference type="AlphaFoldDB" id="A0A076MK29"/>
<dbReference type="Pfam" id="PF13556">
    <property type="entry name" value="HTH_30"/>
    <property type="match status" value="1"/>
</dbReference>
<dbReference type="InterPro" id="IPR042070">
    <property type="entry name" value="PucR_C-HTH_sf"/>
</dbReference>
<evidence type="ECO:0000259" key="4">
    <source>
        <dbReference type="Pfam" id="PF17853"/>
    </source>
</evidence>
<dbReference type="Pfam" id="PF17853">
    <property type="entry name" value="GGDEF_2"/>
    <property type="match status" value="1"/>
</dbReference>
<dbReference type="STRING" id="1068978.AMETH_1121"/>
<evidence type="ECO:0000256" key="1">
    <source>
        <dbReference type="ARBA" id="ARBA00006754"/>
    </source>
</evidence>
<dbReference type="HOGENOM" id="CLU_519557_0_0_11"/>
<dbReference type="PANTHER" id="PTHR33744:SF1">
    <property type="entry name" value="DNA-BINDING TRANSCRIPTIONAL ACTIVATOR ADER"/>
    <property type="match status" value="1"/>
</dbReference>
<dbReference type="PANTHER" id="PTHR33744">
    <property type="entry name" value="CARBOHYDRATE DIACID REGULATOR"/>
    <property type="match status" value="1"/>
</dbReference>
<dbReference type="RefSeq" id="WP_017987080.1">
    <property type="nucleotide sequence ID" value="NZ_AQUL01000001.1"/>
</dbReference>
<dbReference type="OrthoDB" id="3190266at2"/>
<keyword evidence="6" id="KW-1185">Reference proteome</keyword>
<evidence type="ECO:0000313" key="5">
    <source>
        <dbReference type="EMBL" id="AIJ21213.1"/>
    </source>
</evidence>
<dbReference type="eggNOG" id="COG2508">
    <property type="taxonomic scope" value="Bacteria"/>
</dbReference>
<dbReference type="Pfam" id="PF07905">
    <property type="entry name" value="PucR"/>
    <property type="match status" value="1"/>
</dbReference>
<feature type="domain" description="PucR C-terminal helix-turn-helix" evidence="3">
    <location>
        <begin position="453"/>
        <end position="511"/>
    </location>
</feature>